<feature type="region of interest" description="Disordered" evidence="1">
    <location>
        <begin position="1"/>
        <end position="72"/>
    </location>
</feature>
<proteinExistence type="predicted"/>
<dbReference type="Proteomes" id="UP000064967">
    <property type="component" value="Chromosome"/>
</dbReference>
<reference evidence="2 3" key="1">
    <citation type="submission" date="2015-08" db="EMBL/GenBank/DDBJ databases">
        <authorList>
            <person name="Babu N.S."/>
            <person name="Beckwith C.J."/>
            <person name="Beseler K.G."/>
            <person name="Brison A."/>
            <person name="Carone J.V."/>
            <person name="Caskin T.P."/>
            <person name="Diamond M."/>
            <person name="Durham M.E."/>
            <person name="Foxe J.M."/>
            <person name="Go M."/>
            <person name="Henderson B.A."/>
            <person name="Jones I.B."/>
            <person name="McGettigan J.A."/>
            <person name="Micheletti S.J."/>
            <person name="Nasrallah M.E."/>
            <person name="Ortiz D."/>
            <person name="Piller C.R."/>
            <person name="Privatt S.R."/>
            <person name="Schneider S.L."/>
            <person name="Sharp S."/>
            <person name="Smith T.C."/>
            <person name="Stanton J.D."/>
            <person name="Ullery H.E."/>
            <person name="Wilson R.J."/>
            <person name="Serrano M.G."/>
            <person name="Buck G."/>
            <person name="Lee V."/>
            <person name="Wang Y."/>
            <person name="Carvalho R."/>
            <person name="Voegtly L."/>
            <person name="Shi R."/>
            <person name="Duckworth R."/>
            <person name="Johnson A."/>
            <person name="Loviza R."/>
            <person name="Walstead R."/>
            <person name="Shah Z."/>
            <person name="Kiflezghi M."/>
            <person name="Wade K."/>
            <person name="Ball S.L."/>
            <person name="Bradley K.W."/>
            <person name="Asai D.J."/>
            <person name="Bowman C.A."/>
            <person name="Russell D.A."/>
            <person name="Pope W.H."/>
            <person name="Jacobs-Sera D."/>
            <person name="Hendrix R.W."/>
            <person name="Hatfull G.F."/>
        </authorList>
    </citation>
    <scope>NUCLEOTIDE SEQUENCE [LARGE SCALE GENOMIC DNA]</scope>
    <source>
        <strain evidence="2 3">DSM 27648</strain>
    </source>
</reference>
<feature type="compositionally biased region" description="Low complexity" evidence="1">
    <location>
        <begin position="55"/>
        <end position="72"/>
    </location>
</feature>
<gene>
    <name evidence="2" type="ORF">AKJ09_02801</name>
</gene>
<dbReference type="KEGG" id="llu:AKJ09_02801"/>
<dbReference type="AlphaFoldDB" id="A0A0K1PRI3"/>
<keyword evidence="3" id="KW-1185">Reference proteome</keyword>
<evidence type="ECO:0000256" key="1">
    <source>
        <dbReference type="SAM" id="MobiDB-lite"/>
    </source>
</evidence>
<evidence type="ECO:0000313" key="3">
    <source>
        <dbReference type="Proteomes" id="UP000064967"/>
    </source>
</evidence>
<name>A0A0K1PRI3_9BACT</name>
<organism evidence="2 3">
    <name type="scientific">Labilithrix luteola</name>
    <dbReference type="NCBI Taxonomy" id="1391654"/>
    <lineage>
        <taxon>Bacteria</taxon>
        <taxon>Pseudomonadati</taxon>
        <taxon>Myxococcota</taxon>
        <taxon>Polyangia</taxon>
        <taxon>Polyangiales</taxon>
        <taxon>Labilitrichaceae</taxon>
        <taxon>Labilithrix</taxon>
    </lineage>
</organism>
<accession>A0A0K1PRI3</accession>
<feature type="compositionally biased region" description="Polar residues" evidence="1">
    <location>
        <begin position="35"/>
        <end position="47"/>
    </location>
</feature>
<evidence type="ECO:0000313" key="2">
    <source>
        <dbReference type="EMBL" id="AKU96137.1"/>
    </source>
</evidence>
<dbReference type="EMBL" id="CP012333">
    <property type="protein sequence ID" value="AKU96137.1"/>
    <property type="molecule type" value="Genomic_DNA"/>
</dbReference>
<protein>
    <submittedName>
        <fullName evidence="2">Uncharacterized protein</fullName>
    </submittedName>
</protein>
<sequence>MASNQAATRLRSWTRIRSKLGAFSPRARRRRNKAWCTSASSGSNSPEAPSRKFRSFANANAAASSSPSAASR</sequence>